<reference evidence="3" key="1">
    <citation type="journal article" date="2016" name="Nature">
        <title>Genome evolution in the allotetraploid frog Xenopus laevis.</title>
        <authorList>
            <person name="Session A.M."/>
            <person name="Uno Y."/>
            <person name="Kwon T."/>
            <person name="Chapman J.A."/>
            <person name="Toyoda A."/>
            <person name="Takahashi S."/>
            <person name="Fukui A."/>
            <person name="Hikosaka A."/>
            <person name="Suzuki A."/>
            <person name="Kondo M."/>
            <person name="van Heeringen S.J."/>
            <person name="Quigley I."/>
            <person name="Heinz S."/>
            <person name="Ogino H."/>
            <person name="Ochi H."/>
            <person name="Hellsten U."/>
            <person name="Lyons J.B."/>
            <person name="Simakov O."/>
            <person name="Putnam N."/>
            <person name="Stites J."/>
            <person name="Kuroki Y."/>
            <person name="Tanaka T."/>
            <person name="Michiue T."/>
            <person name="Watanabe M."/>
            <person name="Bogdanovic O."/>
            <person name="Lister R."/>
            <person name="Georgiou G."/>
            <person name="Paranjpe S.S."/>
            <person name="van Kruijsbergen I."/>
            <person name="Shu S."/>
            <person name="Carlson J."/>
            <person name="Kinoshita T."/>
            <person name="Ohta Y."/>
            <person name="Mawaribuchi S."/>
            <person name="Jenkins J."/>
            <person name="Grimwood J."/>
            <person name="Schmutz J."/>
            <person name="Mitros T."/>
            <person name="Mozaffari S.V."/>
            <person name="Suzuki Y."/>
            <person name="Haramoto Y."/>
            <person name="Yamamoto T.S."/>
            <person name="Takagi C."/>
            <person name="Heald R."/>
            <person name="Miller K."/>
            <person name="Haudenschild C."/>
            <person name="Kitzman J."/>
            <person name="Nakayama T."/>
            <person name="Izutsu Y."/>
            <person name="Robert J."/>
            <person name="Fortriede J."/>
            <person name="Burns K."/>
            <person name="Lotay V."/>
            <person name="Karimi K."/>
            <person name="Yasuoka Y."/>
            <person name="Dichmann D.S."/>
            <person name="Flajnik M.F."/>
            <person name="Houston D.W."/>
            <person name="Shendure J."/>
            <person name="DuPasquier L."/>
            <person name="Vize P.D."/>
            <person name="Zorn A.M."/>
            <person name="Ito M."/>
            <person name="Marcotte E.M."/>
            <person name="Wallingford J.B."/>
            <person name="Ito Y."/>
            <person name="Asashima M."/>
            <person name="Ueno N."/>
            <person name="Matsuda Y."/>
            <person name="Veenstra G.J."/>
            <person name="Fujiyama A."/>
            <person name="Harland R.M."/>
            <person name="Taira M."/>
            <person name="Rokhsar D.S."/>
        </authorList>
    </citation>
    <scope>NUCLEOTIDE SEQUENCE [LARGE SCALE GENOMIC DNA]</scope>
    <source>
        <strain evidence="3">J</strain>
    </source>
</reference>
<dbReference type="AlphaFoldDB" id="A0A974HHK7"/>
<gene>
    <name evidence="2" type="ORF">XELAEV_18029471mg</name>
</gene>
<sequence length="93" mass="10627">MGIREACTCREKQRHSYKWQYEEMRSHINQAVLRGGEVRALWGITLLHFAFPPCSFIFSHENPPFLSGGKVTAPESHSEPKANLMENNGIVQK</sequence>
<protein>
    <submittedName>
        <fullName evidence="2">Uncharacterized protein</fullName>
    </submittedName>
</protein>
<evidence type="ECO:0000313" key="3">
    <source>
        <dbReference type="Proteomes" id="UP000694892"/>
    </source>
</evidence>
<dbReference type="Proteomes" id="UP000694892">
    <property type="component" value="Chromosome 5S"/>
</dbReference>
<proteinExistence type="predicted"/>
<dbReference type="EMBL" id="CM004475">
    <property type="protein sequence ID" value="OCT78362.1"/>
    <property type="molecule type" value="Genomic_DNA"/>
</dbReference>
<name>A0A974HHK7_XENLA</name>
<organism evidence="2 3">
    <name type="scientific">Xenopus laevis</name>
    <name type="common">African clawed frog</name>
    <dbReference type="NCBI Taxonomy" id="8355"/>
    <lineage>
        <taxon>Eukaryota</taxon>
        <taxon>Metazoa</taxon>
        <taxon>Chordata</taxon>
        <taxon>Craniata</taxon>
        <taxon>Vertebrata</taxon>
        <taxon>Euteleostomi</taxon>
        <taxon>Amphibia</taxon>
        <taxon>Batrachia</taxon>
        <taxon>Anura</taxon>
        <taxon>Pipoidea</taxon>
        <taxon>Pipidae</taxon>
        <taxon>Xenopodinae</taxon>
        <taxon>Xenopus</taxon>
        <taxon>Xenopus</taxon>
    </lineage>
</organism>
<evidence type="ECO:0000313" key="2">
    <source>
        <dbReference type="EMBL" id="OCT78362.1"/>
    </source>
</evidence>
<feature type="region of interest" description="Disordered" evidence="1">
    <location>
        <begin position="69"/>
        <end position="93"/>
    </location>
</feature>
<evidence type="ECO:0000256" key="1">
    <source>
        <dbReference type="SAM" id="MobiDB-lite"/>
    </source>
</evidence>
<accession>A0A974HHK7</accession>